<sequence>MVFRLAAVVIFVSEASGSSSEVGTLAREEALATIQMGYALGIKFNGKENEALKIVIEMELKDKGRIRGGVGTAWGDKGDDGDGDDDDGGGHGGGGESGVVVEVREKFVVFNSFMIATSLTMTGIELPGQLAGDHMYCAIGKWELGQLNHSILFDNELSRSILQEVGMLRSLVDLELSMNNLTDSIPASIGNLSKLAILSLYNNMLSGHIPEGLCFNGLSVNLTEDFGIYPNLVYIDLSYNNFFGEVSQKWGKCDSLTSLKMSNNNISGEILPEIMDSTQLRLLELSSNDLVGQIPVKLGRMVSLFNLKLDDNHLLGNIPPDFSKLSNLEILNLAENDLSGSIPGALEKCKKLWNLNLSNLGKAFLLK</sequence>
<evidence type="ECO:0000256" key="3">
    <source>
        <dbReference type="ARBA" id="ARBA00022729"/>
    </source>
</evidence>
<proteinExistence type="predicted"/>
<evidence type="ECO:0000256" key="2">
    <source>
        <dbReference type="ARBA" id="ARBA00022614"/>
    </source>
</evidence>
<comment type="caution">
    <text evidence="10">The sequence shown here is derived from an EMBL/GenBank/DDBJ whole genome shotgun (WGS) entry which is preliminary data.</text>
</comment>
<evidence type="ECO:0000313" key="11">
    <source>
        <dbReference type="Proteomes" id="UP000306102"/>
    </source>
</evidence>
<dbReference type="Pfam" id="PF13855">
    <property type="entry name" value="LRR_8"/>
    <property type="match status" value="2"/>
</dbReference>
<keyword evidence="6" id="KW-0675">Receptor</keyword>
<dbReference type="Gene3D" id="3.80.10.10">
    <property type="entry name" value="Ribonuclease Inhibitor"/>
    <property type="match status" value="2"/>
</dbReference>
<evidence type="ECO:0000256" key="6">
    <source>
        <dbReference type="ARBA" id="ARBA00023170"/>
    </source>
</evidence>
<dbReference type="GO" id="GO:0016020">
    <property type="term" value="C:membrane"/>
    <property type="evidence" value="ECO:0007669"/>
    <property type="project" value="UniProtKB-SubCell"/>
</dbReference>
<feature type="signal peptide" evidence="9">
    <location>
        <begin position="1"/>
        <end position="17"/>
    </location>
</feature>
<dbReference type="EMBL" id="SDRB02010591">
    <property type="protein sequence ID" value="THG05596.1"/>
    <property type="molecule type" value="Genomic_DNA"/>
</dbReference>
<name>A0A4S4DT16_CAMSN</name>
<gene>
    <name evidence="10" type="ORF">TEA_011705</name>
</gene>
<evidence type="ECO:0000256" key="8">
    <source>
        <dbReference type="SAM" id="MobiDB-lite"/>
    </source>
</evidence>
<evidence type="ECO:0000256" key="4">
    <source>
        <dbReference type="ARBA" id="ARBA00022737"/>
    </source>
</evidence>
<evidence type="ECO:0000313" key="10">
    <source>
        <dbReference type="EMBL" id="THG05596.1"/>
    </source>
</evidence>
<dbReference type="PANTHER" id="PTHR48053">
    <property type="entry name" value="LEUCINE RICH REPEAT FAMILY PROTEIN, EXPRESSED"/>
    <property type="match status" value="1"/>
</dbReference>
<dbReference type="SUPFAM" id="SSF52058">
    <property type="entry name" value="L domain-like"/>
    <property type="match status" value="1"/>
</dbReference>
<keyword evidence="3 9" id="KW-0732">Signal</keyword>
<organism evidence="10 11">
    <name type="scientific">Camellia sinensis var. sinensis</name>
    <name type="common">China tea</name>
    <dbReference type="NCBI Taxonomy" id="542762"/>
    <lineage>
        <taxon>Eukaryota</taxon>
        <taxon>Viridiplantae</taxon>
        <taxon>Streptophyta</taxon>
        <taxon>Embryophyta</taxon>
        <taxon>Tracheophyta</taxon>
        <taxon>Spermatophyta</taxon>
        <taxon>Magnoliopsida</taxon>
        <taxon>eudicotyledons</taxon>
        <taxon>Gunneridae</taxon>
        <taxon>Pentapetalae</taxon>
        <taxon>asterids</taxon>
        <taxon>Ericales</taxon>
        <taxon>Theaceae</taxon>
        <taxon>Camellia</taxon>
    </lineage>
</organism>
<evidence type="ECO:0000256" key="9">
    <source>
        <dbReference type="SAM" id="SignalP"/>
    </source>
</evidence>
<feature type="chain" id="PRO_5020532878" evidence="9">
    <location>
        <begin position="18"/>
        <end position="367"/>
    </location>
</feature>
<evidence type="ECO:0000256" key="5">
    <source>
        <dbReference type="ARBA" id="ARBA00023136"/>
    </source>
</evidence>
<protein>
    <submittedName>
        <fullName evidence="10">Uncharacterized protein</fullName>
    </submittedName>
</protein>
<keyword evidence="5" id="KW-0472">Membrane</keyword>
<keyword evidence="11" id="KW-1185">Reference proteome</keyword>
<dbReference type="Proteomes" id="UP000306102">
    <property type="component" value="Unassembled WGS sequence"/>
</dbReference>
<dbReference type="InterPro" id="IPR051716">
    <property type="entry name" value="Plant_RL_S/T_kinase"/>
</dbReference>
<keyword evidence="2" id="KW-0433">Leucine-rich repeat</keyword>
<dbReference type="Pfam" id="PF00560">
    <property type="entry name" value="LRR_1"/>
    <property type="match status" value="2"/>
</dbReference>
<dbReference type="FunFam" id="3.80.10.10:FF:000041">
    <property type="entry name" value="LRR receptor-like serine/threonine-protein kinase ERECTA"/>
    <property type="match status" value="1"/>
</dbReference>
<dbReference type="InterPro" id="IPR032675">
    <property type="entry name" value="LRR_dom_sf"/>
</dbReference>
<keyword evidence="4" id="KW-0677">Repeat</keyword>
<comment type="subcellular location">
    <subcellularLocation>
        <location evidence="1">Membrane</location>
        <topology evidence="1">Single-pass type I membrane protein</topology>
    </subcellularLocation>
</comment>
<feature type="region of interest" description="Disordered" evidence="8">
    <location>
        <begin position="71"/>
        <end position="95"/>
    </location>
</feature>
<dbReference type="InterPro" id="IPR001611">
    <property type="entry name" value="Leu-rich_rpt"/>
</dbReference>
<keyword evidence="7" id="KW-0325">Glycoprotein</keyword>
<evidence type="ECO:0000256" key="1">
    <source>
        <dbReference type="ARBA" id="ARBA00004479"/>
    </source>
</evidence>
<evidence type="ECO:0000256" key="7">
    <source>
        <dbReference type="ARBA" id="ARBA00023180"/>
    </source>
</evidence>
<dbReference type="PANTHER" id="PTHR48053:SF22">
    <property type="entry name" value="MDIS1-INTERACTING RECEPTOR LIKE KINASE 2-LIKE"/>
    <property type="match status" value="1"/>
</dbReference>
<accession>A0A4S4DT16</accession>
<reference evidence="10 11" key="1">
    <citation type="journal article" date="2018" name="Proc. Natl. Acad. Sci. U.S.A.">
        <title>Draft genome sequence of Camellia sinensis var. sinensis provides insights into the evolution of the tea genome and tea quality.</title>
        <authorList>
            <person name="Wei C."/>
            <person name="Yang H."/>
            <person name="Wang S."/>
            <person name="Zhao J."/>
            <person name="Liu C."/>
            <person name="Gao L."/>
            <person name="Xia E."/>
            <person name="Lu Y."/>
            <person name="Tai Y."/>
            <person name="She G."/>
            <person name="Sun J."/>
            <person name="Cao H."/>
            <person name="Tong W."/>
            <person name="Gao Q."/>
            <person name="Li Y."/>
            <person name="Deng W."/>
            <person name="Jiang X."/>
            <person name="Wang W."/>
            <person name="Chen Q."/>
            <person name="Zhang S."/>
            <person name="Li H."/>
            <person name="Wu J."/>
            <person name="Wang P."/>
            <person name="Li P."/>
            <person name="Shi C."/>
            <person name="Zheng F."/>
            <person name="Jian J."/>
            <person name="Huang B."/>
            <person name="Shan D."/>
            <person name="Shi M."/>
            <person name="Fang C."/>
            <person name="Yue Y."/>
            <person name="Li F."/>
            <person name="Li D."/>
            <person name="Wei S."/>
            <person name="Han B."/>
            <person name="Jiang C."/>
            <person name="Yin Y."/>
            <person name="Xia T."/>
            <person name="Zhang Z."/>
            <person name="Bennetzen J.L."/>
            <person name="Zhao S."/>
            <person name="Wan X."/>
        </authorList>
    </citation>
    <scope>NUCLEOTIDE SEQUENCE [LARGE SCALE GENOMIC DNA]</scope>
    <source>
        <strain evidence="11">cv. Shuchazao</strain>
        <tissue evidence="10">Leaf</tissue>
    </source>
</reference>
<dbReference type="AlphaFoldDB" id="A0A4S4DT16"/>